<dbReference type="SUPFAM" id="SSF53474">
    <property type="entry name" value="alpha/beta-Hydrolases"/>
    <property type="match status" value="1"/>
</dbReference>
<dbReference type="InterPro" id="IPR050471">
    <property type="entry name" value="AB_hydrolase"/>
</dbReference>
<dbReference type="Proteomes" id="UP000800035">
    <property type="component" value="Unassembled WGS sequence"/>
</dbReference>
<evidence type="ECO:0000259" key="1">
    <source>
        <dbReference type="Pfam" id="PF00561"/>
    </source>
</evidence>
<dbReference type="Pfam" id="PF00561">
    <property type="entry name" value="Abhydrolase_1"/>
    <property type="match status" value="1"/>
</dbReference>
<dbReference type="InterPro" id="IPR000073">
    <property type="entry name" value="AB_hydrolase_1"/>
</dbReference>
<proteinExistence type="predicted"/>
<name>A0A6A5U1I1_9PLEO</name>
<dbReference type="OrthoDB" id="19657at2759"/>
<accession>A0A6A5U1I1</accession>
<protein>
    <submittedName>
        <fullName evidence="2">Alpha/beta hydrolase-like protein</fullName>
    </submittedName>
</protein>
<dbReference type="InterPro" id="IPR029058">
    <property type="entry name" value="AB_hydrolase_fold"/>
</dbReference>
<evidence type="ECO:0000313" key="3">
    <source>
        <dbReference type="Proteomes" id="UP000800035"/>
    </source>
</evidence>
<keyword evidence="2" id="KW-0378">Hydrolase</keyword>
<dbReference type="PANTHER" id="PTHR43433">
    <property type="entry name" value="HYDROLASE, ALPHA/BETA FOLD FAMILY PROTEIN"/>
    <property type="match status" value="1"/>
</dbReference>
<keyword evidence="3" id="KW-1185">Reference proteome</keyword>
<reference evidence="2" key="1">
    <citation type="journal article" date="2020" name="Stud. Mycol.">
        <title>101 Dothideomycetes genomes: a test case for predicting lifestyles and emergence of pathogens.</title>
        <authorList>
            <person name="Haridas S."/>
            <person name="Albert R."/>
            <person name="Binder M."/>
            <person name="Bloem J."/>
            <person name="Labutti K."/>
            <person name="Salamov A."/>
            <person name="Andreopoulos B."/>
            <person name="Baker S."/>
            <person name="Barry K."/>
            <person name="Bills G."/>
            <person name="Bluhm B."/>
            <person name="Cannon C."/>
            <person name="Castanera R."/>
            <person name="Culley D."/>
            <person name="Daum C."/>
            <person name="Ezra D."/>
            <person name="Gonzalez J."/>
            <person name="Henrissat B."/>
            <person name="Kuo A."/>
            <person name="Liang C."/>
            <person name="Lipzen A."/>
            <person name="Lutzoni F."/>
            <person name="Magnuson J."/>
            <person name="Mondo S."/>
            <person name="Nolan M."/>
            <person name="Ohm R."/>
            <person name="Pangilinan J."/>
            <person name="Park H.-J."/>
            <person name="Ramirez L."/>
            <person name="Alfaro M."/>
            <person name="Sun H."/>
            <person name="Tritt A."/>
            <person name="Yoshinaga Y."/>
            <person name="Zwiers L.-H."/>
            <person name="Turgeon B."/>
            <person name="Goodwin S."/>
            <person name="Spatafora J."/>
            <person name="Crous P."/>
            <person name="Grigoriev I."/>
        </authorList>
    </citation>
    <scope>NUCLEOTIDE SEQUENCE</scope>
    <source>
        <strain evidence="2">CBS 675.92</strain>
    </source>
</reference>
<feature type="domain" description="AB hydrolase-1" evidence="1">
    <location>
        <begin position="58"/>
        <end position="285"/>
    </location>
</feature>
<gene>
    <name evidence="2" type="ORF">CC80DRAFT_31559</name>
</gene>
<dbReference type="EMBL" id="ML976987">
    <property type="protein sequence ID" value="KAF1958508.1"/>
    <property type="molecule type" value="Genomic_DNA"/>
</dbReference>
<evidence type="ECO:0000313" key="2">
    <source>
        <dbReference type="EMBL" id="KAF1958508.1"/>
    </source>
</evidence>
<dbReference type="Gene3D" id="3.40.50.1820">
    <property type="entry name" value="alpha/beta hydrolase"/>
    <property type="match status" value="1"/>
</dbReference>
<sequence>MADPNPKPMTAEELLKHPEYPHIIWDLKPSQKDKVSVANDRGGPFNIAYEIHGHGNTHLVWIMGLGGMKYAWQRQTKDLAHKQADTYSSLIFDNRGIGESDKPFFRYTTSDMAKDVVELVDHVGWTGKRELHIIGISMGGMIAQEVAMLIPERICTLSLVSTGSVLFRTTGFLENLYARASLFIPKSLDTQIAHVKANLYTDTYLNSPDTLEHVVQPFPTAGDRFAANEIWKRSQPQYFTKSGFMLQAAAAWLHYKSPQDLHQLAQKIGKRRIMVVHGTKDRMITFPHGVVLWRGLENGGGKTGKENWLGWEEESDVWVEGEVEKRFVRGQGHVLPIEMREEFGGWLEGLVKRGIELNGREGVA</sequence>
<dbReference type="PANTHER" id="PTHR43433:SF5">
    <property type="entry name" value="AB HYDROLASE-1 DOMAIN-CONTAINING PROTEIN"/>
    <property type="match status" value="1"/>
</dbReference>
<organism evidence="2 3">
    <name type="scientific">Byssothecium circinans</name>
    <dbReference type="NCBI Taxonomy" id="147558"/>
    <lineage>
        <taxon>Eukaryota</taxon>
        <taxon>Fungi</taxon>
        <taxon>Dikarya</taxon>
        <taxon>Ascomycota</taxon>
        <taxon>Pezizomycotina</taxon>
        <taxon>Dothideomycetes</taxon>
        <taxon>Pleosporomycetidae</taxon>
        <taxon>Pleosporales</taxon>
        <taxon>Massarineae</taxon>
        <taxon>Massarinaceae</taxon>
        <taxon>Byssothecium</taxon>
    </lineage>
</organism>
<dbReference type="GO" id="GO:0016787">
    <property type="term" value="F:hydrolase activity"/>
    <property type="evidence" value="ECO:0007669"/>
    <property type="project" value="UniProtKB-KW"/>
</dbReference>
<dbReference type="AlphaFoldDB" id="A0A6A5U1I1"/>